<dbReference type="PANTHER" id="PTHR38436">
    <property type="entry name" value="POLYKETIDE CYCLASE SNOAL-LIKE DOMAIN"/>
    <property type="match status" value="1"/>
</dbReference>
<organism evidence="1 2">
    <name type="scientific">Haloferax elongans ATCC BAA-1513</name>
    <dbReference type="NCBI Taxonomy" id="1230453"/>
    <lineage>
        <taxon>Archaea</taxon>
        <taxon>Methanobacteriati</taxon>
        <taxon>Methanobacteriota</taxon>
        <taxon>Stenosarchaea group</taxon>
        <taxon>Halobacteria</taxon>
        <taxon>Halobacteriales</taxon>
        <taxon>Haloferacaceae</taxon>
        <taxon>Haloferax</taxon>
    </lineage>
</organism>
<dbReference type="SUPFAM" id="SSF54427">
    <property type="entry name" value="NTF2-like"/>
    <property type="match status" value="1"/>
</dbReference>
<gene>
    <name evidence="1" type="ORF">C453_17714</name>
</gene>
<evidence type="ECO:0008006" key="3">
    <source>
        <dbReference type="Google" id="ProtNLM"/>
    </source>
</evidence>
<keyword evidence="2" id="KW-1185">Reference proteome</keyword>
<dbReference type="PATRIC" id="fig|1230453.4.peg.3524"/>
<dbReference type="STRING" id="1230453.C453_17714"/>
<evidence type="ECO:0000313" key="2">
    <source>
        <dbReference type="Proteomes" id="UP000011612"/>
    </source>
</evidence>
<proteinExistence type="predicted"/>
<protein>
    <recommendedName>
        <fullName evidence="3">SnoaL-like domain-containing protein</fullName>
    </recommendedName>
</protein>
<dbReference type="EMBL" id="AOLK01000023">
    <property type="protein sequence ID" value="ELZ81877.1"/>
    <property type="molecule type" value="Genomic_DNA"/>
</dbReference>
<dbReference type="Gene3D" id="3.10.450.50">
    <property type="match status" value="1"/>
</dbReference>
<dbReference type="Pfam" id="PF07366">
    <property type="entry name" value="SnoaL"/>
    <property type="match status" value="1"/>
</dbReference>
<dbReference type="InterPro" id="IPR032710">
    <property type="entry name" value="NTF2-like_dom_sf"/>
</dbReference>
<accession>M0HDS1</accession>
<reference evidence="1 2" key="1">
    <citation type="journal article" date="2014" name="PLoS Genet.">
        <title>Phylogenetically driven sequencing of extremely halophilic archaea reveals strategies for static and dynamic osmo-response.</title>
        <authorList>
            <person name="Becker E.A."/>
            <person name="Seitzer P.M."/>
            <person name="Tritt A."/>
            <person name="Larsen D."/>
            <person name="Krusor M."/>
            <person name="Yao A.I."/>
            <person name="Wu D."/>
            <person name="Madern D."/>
            <person name="Eisen J.A."/>
            <person name="Darling A.E."/>
            <person name="Facciotti M.T."/>
        </authorList>
    </citation>
    <scope>NUCLEOTIDE SEQUENCE [LARGE SCALE GENOMIC DNA]</scope>
    <source>
        <strain evidence="1 2">ATCC BAA-1513</strain>
    </source>
</reference>
<dbReference type="Proteomes" id="UP000011612">
    <property type="component" value="Unassembled WGS sequence"/>
</dbReference>
<dbReference type="AlphaFoldDB" id="M0HDS1"/>
<dbReference type="InterPro" id="IPR009959">
    <property type="entry name" value="Cyclase_SnoaL-like"/>
</dbReference>
<evidence type="ECO:0000313" key="1">
    <source>
        <dbReference type="EMBL" id="ELZ81877.1"/>
    </source>
</evidence>
<comment type="caution">
    <text evidence="1">The sequence shown here is derived from an EMBL/GenBank/DDBJ whole genome shotgun (WGS) entry which is preliminary data.</text>
</comment>
<sequence>MQAETELEVVASAYVKMWNDRDYAAIPRLVSESFVMYDPAASAAEIPGPKGEVHGRDGLRQFMELLTTSFSDFEITVLEMLTGEDVAMYEVQLTMTHDGPLGALPPTGRQVQLRGVSILRIDAGIITEHRFHTNMTEATEQLGLTFPQILGQLPKLVVGKARRAL</sequence>
<name>M0HDS1_HALEO</name>
<dbReference type="GO" id="GO:0030638">
    <property type="term" value="P:polyketide metabolic process"/>
    <property type="evidence" value="ECO:0007669"/>
    <property type="project" value="InterPro"/>
</dbReference>
<dbReference type="PANTHER" id="PTHR38436:SF1">
    <property type="entry name" value="ESTER CYCLASE"/>
    <property type="match status" value="1"/>
</dbReference>